<feature type="domain" description="Histidine kinase" evidence="9">
    <location>
        <begin position="230"/>
        <end position="448"/>
    </location>
</feature>
<evidence type="ECO:0000256" key="3">
    <source>
        <dbReference type="ARBA" id="ARBA00022679"/>
    </source>
</evidence>
<dbReference type="EMBL" id="JBHSAT010000004">
    <property type="protein sequence ID" value="MFC3876656.1"/>
    <property type="molecule type" value="Genomic_DNA"/>
</dbReference>
<proteinExistence type="predicted"/>
<keyword evidence="8" id="KW-0812">Transmembrane</keyword>
<evidence type="ECO:0000259" key="9">
    <source>
        <dbReference type="PROSITE" id="PS50109"/>
    </source>
</evidence>
<accession>A0ABV8AEY7</accession>
<dbReference type="RefSeq" id="WP_386097764.1">
    <property type="nucleotide sequence ID" value="NZ_JBHSAT010000004.1"/>
</dbReference>
<dbReference type="InterPro" id="IPR003594">
    <property type="entry name" value="HATPase_dom"/>
</dbReference>
<reference evidence="11" key="1">
    <citation type="journal article" date="2019" name="Int. J. Syst. Evol. Microbiol.">
        <title>The Global Catalogue of Microorganisms (GCM) 10K type strain sequencing project: providing services to taxonomists for standard genome sequencing and annotation.</title>
        <authorList>
            <consortium name="The Broad Institute Genomics Platform"/>
            <consortium name="The Broad Institute Genome Sequencing Center for Infectious Disease"/>
            <person name="Wu L."/>
            <person name="Ma J."/>
        </authorList>
    </citation>
    <scope>NUCLEOTIDE SEQUENCE [LARGE SCALE GENOMIC DNA]</scope>
    <source>
        <strain evidence="11">CECT 8979</strain>
    </source>
</reference>
<gene>
    <name evidence="10" type="ORF">ACFOSX_05370</name>
</gene>
<keyword evidence="8" id="KW-0472">Membrane</keyword>
<keyword evidence="8" id="KW-1133">Transmembrane helix</keyword>
<feature type="transmembrane region" description="Helical" evidence="8">
    <location>
        <begin position="7"/>
        <end position="28"/>
    </location>
</feature>
<keyword evidence="6" id="KW-0067">ATP-binding</keyword>
<dbReference type="GO" id="GO:0016301">
    <property type="term" value="F:kinase activity"/>
    <property type="evidence" value="ECO:0007669"/>
    <property type="project" value="UniProtKB-KW"/>
</dbReference>
<dbReference type="InterPro" id="IPR036890">
    <property type="entry name" value="HATPase_C_sf"/>
</dbReference>
<protein>
    <recommendedName>
        <fullName evidence="2">histidine kinase</fullName>
        <ecNumber evidence="2">2.7.13.3</ecNumber>
    </recommendedName>
</protein>
<comment type="catalytic activity">
    <reaction evidence="1">
        <text>ATP + protein L-histidine = ADP + protein N-phospho-L-histidine.</text>
        <dbReference type="EC" id="2.7.13.3"/>
    </reaction>
</comment>
<dbReference type="EC" id="2.7.13.3" evidence="2"/>
<feature type="transmembrane region" description="Helical" evidence="8">
    <location>
        <begin position="34"/>
        <end position="54"/>
    </location>
</feature>
<keyword evidence="5 10" id="KW-0418">Kinase</keyword>
<evidence type="ECO:0000256" key="1">
    <source>
        <dbReference type="ARBA" id="ARBA00000085"/>
    </source>
</evidence>
<dbReference type="PANTHER" id="PTHR43065:SF46">
    <property type="entry name" value="C4-DICARBOXYLATE TRANSPORT SENSOR PROTEIN DCTB"/>
    <property type="match status" value="1"/>
</dbReference>
<dbReference type="Proteomes" id="UP001595812">
    <property type="component" value="Unassembled WGS sequence"/>
</dbReference>
<dbReference type="PROSITE" id="PS50109">
    <property type="entry name" value="HIS_KIN"/>
    <property type="match status" value="1"/>
</dbReference>
<keyword evidence="4" id="KW-0547">Nucleotide-binding</keyword>
<organism evidence="10 11">
    <name type="scientific">Winogradskyella maritima</name>
    <dbReference type="NCBI Taxonomy" id="1517766"/>
    <lineage>
        <taxon>Bacteria</taxon>
        <taxon>Pseudomonadati</taxon>
        <taxon>Bacteroidota</taxon>
        <taxon>Flavobacteriia</taxon>
        <taxon>Flavobacteriales</taxon>
        <taxon>Flavobacteriaceae</taxon>
        <taxon>Winogradskyella</taxon>
    </lineage>
</organism>
<evidence type="ECO:0000256" key="7">
    <source>
        <dbReference type="ARBA" id="ARBA00023012"/>
    </source>
</evidence>
<dbReference type="Pfam" id="PF02518">
    <property type="entry name" value="HATPase_c"/>
    <property type="match status" value="1"/>
</dbReference>
<keyword evidence="11" id="KW-1185">Reference proteome</keyword>
<dbReference type="PANTHER" id="PTHR43065">
    <property type="entry name" value="SENSOR HISTIDINE KINASE"/>
    <property type="match status" value="1"/>
</dbReference>
<keyword evidence="7" id="KW-0902">Two-component regulatory system</keyword>
<dbReference type="InterPro" id="IPR004358">
    <property type="entry name" value="Sig_transdc_His_kin-like_C"/>
</dbReference>
<comment type="caution">
    <text evidence="10">The sequence shown here is derived from an EMBL/GenBank/DDBJ whole genome shotgun (WGS) entry which is preliminary data.</text>
</comment>
<name>A0ABV8AEY7_9FLAO</name>
<evidence type="ECO:0000256" key="5">
    <source>
        <dbReference type="ARBA" id="ARBA00022777"/>
    </source>
</evidence>
<dbReference type="PRINTS" id="PR00344">
    <property type="entry name" value="BCTRLSENSOR"/>
</dbReference>
<evidence type="ECO:0000313" key="11">
    <source>
        <dbReference type="Proteomes" id="UP001595812"/>
    </source>
</evidence>
<evidence type="ECO:0000313" key="10">
    <source>
        <dbReference type="EMBL" id="MFC3876656.1"/>
    </source>
</evidence>
<evidence type="ECO:0000256" key="6">
    <source>
        <dbReference type="ARBA" id="ARBA00022840"/>
    </source>
</evidence>
<keyword evidence="3" id="KW-0808">Transferase</keyword>
<dbReference type="InterPro" id="IPR005467">
    <property type="entry name" value="His_kinase_dom"/>
</dbReference>
<sequence>MNYKSYIFWLFFRVLLIVLTILCLFYFIYFNYTFYAIISGLFVLSVFINTLFFIKRRFEVIEDFFETVKYSDFSRWFPEDKGAKDIRFLYAGFNKINKTFKDINSQSQARYVYLQKILEMVDIGIISYNLESGDVLWSNDSFREILNMPSFKNIMFLEKRMPKLFTSIFETYRKDAEAISITIQNERKNVLISDTIFKVKEESFKLIVLQDIDNTLNQNESESWKKLLSVMTHEIMNSIAPISSLADTLQKNVQIAIESPEEKTLELEDINLGIKSIKNRSDGLMKFAKTYRSLTKITNINVERVAVSELFLNIELLMAPSIRAKKIDIHFEVLLPHLELDIDRHLIDQALINLILNAVDACKIKKEGAQIKVLASQNANNQIVLKVFDNGSGIRQDILEKIFIPFFTNKATGSGIGLSLCKQIMLLHKGKILVKSVEGKGTVFSLIF</sequence>
<evidence type="ECO:0000256" key="4">
    <source>
        <dbReference type="ARBA" id="ARBA00022741"/>
    </source>
</evidence>
<dbReference type="SUPFAM" id="SSF55874">
    <property type="entry name" value="ATPase domain of HSP90 chaperone/DNA topoisomerase II/histidine kinase"/>
    <property type="match status" value="1"/>
</dbReference>
<evidence type="ECO:0000256" key="8">
    <source>
        <dbReference type="SAM" id="Phobius"/>
    </source>
</evidence>
<dbReference type="Gene3D" id="3.30.565.10">
    <property type="entry name" value="Histidine kinase-like ATPase, C-terminal domain"/>
    <property type="match status" value="1"/>
</dbReference>
<dbReference type="SMART" id="SM00387">
    <property type="entry name" value="HATPase_c"/>
    <property type="match status" value="1"/>
</dbReference>
<evidence type="ECO:0000256" key="2">
    <source>
        <dbReference type="ARBA" id="ARBA00012438"/>
    </source>
</evidence>